<feature type="domain" description="Heterokaryon incompatibility" evidence="1">
    <location>
        <begin position="242"/>
        <end position="391"/>
    </location>
</feature>
<dbReference type="EMBL" id="KE145366">
    <property type="protein sequence ID" value="EPE30023.1"/>
    <property type="molecule type" value="Genomic_DNA"/>
</dbReference>
<dbReference type="eggNOG" id="ENOG502SNSS">
    <property type="taxonomic scope" value="Eukaryota"/>
</dbReference>
<dbReference type="PANTHER" id="PTHR33112:SF10">
    <property type="entry name" value="TOL"/>
    <property type="match status" value="1"/>
</dbReference>
<gene>
    <name evidence="2" type="ORF">GLAREA_13071</name>
</gene>
<reference evidence="2 3" key="1">
    <citation type="journal article" date="2013" name="BMC Genomics">
        <title>Genomics-driven discovery of the pneumocandin biosynthetic gene cluster in the fungus Glarea lozoyensis.</title>
        <authorList>
            <person name="Chen L."/>
            <person name="Yue Q."/>
            <person name="Zhang X."/>
            <person name="Xiang M."/>
            <person name="Wang C."/>
            <person name="Li S."/>
            <person name="Che Y."/>
            <person name="Ortiz-Lopez F.J."/>
            <person name="Bills G.F."/>
            <person name="Liu X."/>
            <person name="An Z."/>
        </authorList>
    </citation>
    <scope>NUCLEOTIDE SEQUENCE [LARGE SCALE GENOMIC DNA]</scope>
    <source>
        <strain evidence="3">ATCC 20868 / MF5171</strain>
    </source>
</reference>
<keyword evidence="3" id="KW-1185">Reference proteome</keyword>
<dbReference type="AlphaFoldDB" id="S3DUB8"/>
<evidence type="ECO:0000313" key="3">
    <source>
        <dbReference type="Proteomes" id="UP000016922"/>
    </source>
</evidence>
<dbReference type="InterPro" id="IPR010730">
    <property type="entry name" value="HET"/>
</dbReference>
<dbReference type="Proteomes" id="UP000016922">
    <property type="component" value="Unassembled WGS sequence"/>
</dbReference>
<dbReference type="RefSeq" id="XP_008082919.1">
    <property type="nucleotide sequence ID" value="XM_008084728.1"/>
</dbReference>
<sequence length="739" mass="84001">MSLQHSVASSQRSFNRDPQESWTKIRHIKDQEFVVTSKANESPLCSICRNMLRLLDGNIHVTCDIRVETRAQAGCYLCALFAFRLKDSRYVIKGYRKDQQGPRFTLRYITDFFRFHNLPIHLVQSEEEQVAYGNNPSCWNVLTTSVLGVDYKGATSHNLLDSFDLLTVTGHISDIIAQPDILSLKNKMEIASVWMQQCKARHTSCALVDPHIIPTRVVDVSLQTPPAPLLCLGQAIPTGAKYATLSHCWGDPNTMSVKLQRSTLPLMLQGIDFNSLPKTFQDAINVTQSLGIRYLWIDSLCIIQDSIEDWRHESALMSQVYSNGVVNICATAGSDSTKGLLFGRVADVTWNVHVQLPKNQFPETAIFCDPQIWRDGVDNAVLNRRAWVLQERLLSRRNLCFGEEQLFWECCEKSACEMFPDAIQEQLLGANDMPSLKIFSSVIIQDAPKLPELRSIWNKLVRYYTNCLLSHRLDKLVAIGGIVSRLQNMYGGQYMAGLWRDRMAYQLCWLRDNQDEDENMRLPDNPCELVYVAPSWSWASCNYQVVNFKASLWEDYYFPVVEVVDVHVELVSENPYGEIKGGFLTLKGRLARAEYNEEGVRLYQTPKLASFKGPTWDPDIVFTWDSPGTRETLDEKATFYMLPILGHRVPLLGHKVPILEHRDAFNDLYDILGIVIRPISGHMPLRFKRLAGFRAYGLSAPAAAVVWCDYFDKTYEDCGLDLEPSTSATGITQYTITII</sequence>
<proteinExistence type="predicted"/>
<evidence type="ECO:0000313" key="2">
    <source>
        <dbReference type="EMBL" id="EPE30023.1"/>
    </source>
</evidence>
<evidence type="ECO:0000259" key="1">
    <source>
        <dbReference type="Pfam" id="PF06985"/>
    </source>
</evidence>
<dbReference type="STRING" id="1116229.S3DUB8"/>
<accession>S3DUB8</accession>
<dbReference type="Pfam" id="PF06985">
    <property type="entry name" value="HET"/>
    <property type="match status" value="1"/>
</dbReference>
<name>S3DUB8_GLAL2</name>
<dbReference type="GeneID" id="19472111"/>
<protein>
    <recommendedName>
        <fullName evidence="1">Heterokaryon incompatibility domain-containing protein</fullName>
    </recommendedName>
</protein>
<organism evidence="2 3">
    <name type="scientific">Glarea lozoyensis (strain ATCC 20868 / MF5171)</name>
    <dbReference type="NCBI Taxonomy" id="1116229"/>
    <lineage>
        <taxon>Eukaryota</taxon>
        <taxon>Fungi</taxon>
        <taxon>Dikarya</taxon>
        <taxon>Ascomycota</taxon>
        <taxon>Pezizomycotina</taxon>
        <taxon>Leotiomycetes</taxon>
        <taxon>Helotiales</taxon>
        <taxon>Helotiaceae</taxon>
        <taxon>Glarea</taxon>
    </lineage>
</organism>
<dbReference type="OrthoDB" id="3562689at2759"/>
<dbReference type="KEGG" id="glz:GLAREA_13071"/>
<dbReference type="HOGENOM" id="CLU_002639_3_0_1"/>
<dbReference type="PANTHER" id="PTHR33112">
    <property type="entry name" value="DOMAIN PROTEIN, PUTATIVE-RELATED"/>
    <property type="match status" value="1"/>
</dbReference>